<organism evidence="1 2">
    <name type="scientific">Candidatus Nitrospira nitrosa</name>
    <dbReference type="NCBI Taxonomy" id="1742972"/>
    <lineage>
        <taxon>Bacteria</taxon>
        <taxon>Pseudomonadati</taxon>
        <taxon>Nitrospirota</taxon>
        <taxon>Nitrospiria</taxon>
        <taxon>Nitrospirales</taxon>
        <taxon>Nitrospiraceae</taxon>
        <taxon>Nitrospira</taxon>
    </lineage>
</organism>
<sequence length="76" mass="8482">MEWQTIELVNQLTPAPPNLGIWIRTDRAQVIGGWLVRTVLVKREIVQASPGSTSEMEVDTSIGLTFVPDPVLAWRP</sequence>
<keyword evidence="2" id="KW-1185">Reference proteome</keyword>
<proteinExistence type="predicted"/>
<reference evidence="1 2" key="1">
    <citation type="submission" date="2015-10" db="EMBL/GenBank/DDBJ databases">
        <authorList>
            <person name="Gilbert D.G."/>
        </authorList>
    </citation>
    <scope>NUCLEOTIDE SEQUENCE [LARGE SCALE GENOMIC DNA]</scope>
    <source>
        <strain evidence="1">COMA1</strain>
    </source>
</reference>
<dbReference type="EMBL" id="CZQA01000012">
    <property type="protein sequence ID" value="CUS38982.1"/>
    <property type="molecule type" value="Genomic_DNA"/>
</dbReference>
<dbReference type="Proteomes" id="UP000199032">
    <property type="component" value="Unassembled WGS sequence"/>
</dbReference>
<evidence type="ECO:0000313" key="1">
    <source>
        <dbReference type="EMBL" id="CUS38982.1"/>
    </source>
</evidence>
<protein>
    <submittedName>
        <fullName evidence="1">Uncharacterized protein</fullName>
    </submittedName>
</protein>
<dbReference type="RefSeq" id="WP_090751029.1">
    <property type="nucleotide sequence ID" value="NZ_CZQA01000012.1"/>
</dbReference>
<dbReference type="AlphaFoldDB" id="A0A0S4LSU9"/>
<evidence type="ECO:0000313" key="2">
    <source>
        <dbReference type="Proteomes" id="UP000199032"/>
    </source>
</evidence>
<accession>A0A0S4LSU9</accession>
<name>A0A0S4LSU9_9BACT</name>
<gene>
    <name evidence="1" type="ORF">COMA1_60188</name>
</gene>
<dbReference type="STRING" id="1742972.COMA1_60188"/>